<name>A0AAE0YTU7_9GAST</name>
<evidence type="ECO:0000256" key="1">
    <source>
        <dbReference type="SAM" id="MobiDB-lite"/>
    </source>
</evidence>
<protein>
    <submittedName>
        <fullName evidence="2">Uncharacterized protein</fullName>
    </submittedName>
</protein>
<evidence type="ECO:0000313" key="2">
    <source>
        <dbReference type="EMBL" id="KAK3756401.1"/>
    </source>
</evidence>
<gene>
    <name evidence="2" type="ORF">RRG08_034086</name>
</gene>
<keyword evidence="3" id="KW-1185">Reference proteome</keyword>
<comment type="caution">
    <text evidence="2">The sequence shown here is derived from an EMBL/GenBank/DDBJ whole genome shotgun (WGS) entry which is preliminary data.</text>
</comment>
<feature type="region of interest" description="Disordered" evidence="1">
    <location>
        <begin position="33"/>
        <end position="66"/>
    </location>
</feature>
<proteinExistence type="predicted"/>
<feature type="compositionally biased region" description="Basic and acidic residues" evidence="1">
    <location>
        <begin position="49"/>
        <end position="66"/>
    </location>
</feature>
<evidence type="ECO:0000313" key="3">
    <source>
        <dbReference type="Proteomes" id="UP001283361"/>
    </source>
</evidence>
<organism evidence="2 3">
    <name type="scientific">Elysia crispata</name>
    <name type="common">lettuce slug</name>
    <dbReference type="NCBI Taxonomy" id="231223"/>
    <lineage>
        <taxon>Eukaryota</taxon>
        <taxon>Metazoa</taxon>
        <taxon>Spiralia</taxon>
        <taxon>Lophotrochozoa</taxon>
        <taxon>Mollusca</taxon>
        <taxon>Gastropoda</taxon>
        <taxon>Heterobranchia</taxon>
        <taxon>Euthyneura</taxon>
        <taxon>Panpulmonata</taxon>
        <taxon>Sacoglossa</taxon>
        <taxon>Placobranchoidea</taxon>
        <taxon>Plakobranchidae</taxon>
        <taxon>Elysia</taxon>
    </lineage>
</organism>
<dbReference type="Proteomes" id="UP001283361">
    <property type="component" value="Unassembled WGS sequence"/>
</dbReference>
<reference evidence="2" key="1">
    <citation type="journal article" date="2023" name="G3 (Bethesda)">
        <title>A reference genome for the long-term kleptoplast-retaining sea slug Elysia crispata morphotype clarki.</title>
        <authorList>
            <person name="Eastman K.E."/>
            <person name="Pendleton A.L."/>
            <person name="Shaikh M.A."/>
            <person name="Suttiyut T."/>
            <person name="Ogas R."/>
            <person name="Tomko P."/>
            <person name="Gavelis G."/>
            <person name="Widhalm J.R."/>
            <person name="Wisecaver J.H."/>
        </authorList>
    </citation>
    <scope>NUCLEOTIDE SEQUENCE</scope>
    <source>
        <strain evidence="2">ECLA1</strain>
    </source>
</reference>
<sequence length="66" mass="7557">MAFSTIDIAAKTRAQFTKDEAWTLNVTLKVGYNPQRGGPLKSHGVYLERQPDHTEHYEDGKPTQRR</sequence>
<dbReference type="EMBL" id="JAWDGP010005522">
    <property type="protein sequence ID" value="KAK3756401.1"/>
    <property type="molecule type" value="Genomic_DNA"/>
</dbReference>
<accession>A0AAE0YTU7</accession>
<dbReference type="AlphaFoldDB" id="A0AAE0YTU7"/>